<accession>A0ACB8XQH1</accession>
<dbReference type="Proteomes" id="UP001055879">
    <property type="component" value="Linkage Group LG15"/>
</dbReference>
<reference evidence="2" key="1">
    <citation type="journal article" date="2022" name="Mol. Ecol. Resour.">
        <title>The genomes of chicory, endive, great burdock and yacon provide insights into Asteraceae palaeo-polyploidization history and plant inulin production.</title>
        <authorList>
            <person name="Fan W."/>
            <person name="Wang S."/>
            <person name="Wang H."/>
            <person name="Wang A."/>
            <person name="Jiang F."/>
            <person name="Liu H."/>
            <person name="Zhao H."/>
            <person name="Xu D."/>
            <person name="Zhang Y."/>
        </authorList>
    </citation>
    <scope>NUCLEOTIDE SEQUENCE [LARGE SCALE GENOMIC DNA]</scope>
    <source>
        <strain evidence="2">cv. Niubang</strain>
    </source>
</reference>
<name>A0ACB8XQH1_ARCLA</name>
<protein>
    <submittedName>
        <fullName evidence="1">Uncharacterized protein</fullName>
    </submittedName>
</protein>
<dbReference type="EMBL" id="CM042061">
    <property type="protein sequence ID" value="KAI3672421.1"/>
    <property type="molecule type" value="Genomic_DNA"/>
</dbReference>
<reference evidence="1 2" key="2">
    <citation type="journal article" date="2022" name="Mol. Ecol. Resour.">
        <title>The genomes of chicory, endive, great burdock and yacon provide insights into Asteraceae paleo-polyploidization history and plant inulin production.</title>
        <authorList>
            <person name="Fan W."/>
            <person name="Wang S."/>
            <person name="Wang H."/>
            <person name="Wang A."/>
            <person name="Jiang F."/>
            <person name="Liu H."/>
            <person name="Zhao H."/>
            <person name="Xu D."/>
            <person name="Zhang Y."/>
        </authorList>
    </citation>
    <scope>NUCLEOTIDE SEQUENCE [LARGE SCALE GENOMIC DNA]</scope>
    <source>
        <strain evidence="2">cv. Niubang</strain>
    </source>
</reference>
<evidence type="ECO:0000313" key="1">
    <source>
        <dbReference type="EMBL" id="KAI3672421.1"/>
    </source>
</evidence>
<organism evidence="1 2">
    <name type="scientific">Arctium lappa</name>
    <name type="common">Greater burdock</name>
    <name type="synonym">Lappa major</name>
    <dbReference type="NCBI Taxonomy" id="4217"/>
    <lineage>
        <taxon>Eukaryota</taxon>
        <taxon>Viridiplantae</taxon>
        <taxon>Streptophyta</taxon>
        <taxon>Embryophyta</taxon>
        <taxon>Tracheophyta</taxon>
        <taxon>Spermatophyta</taxon>
        <taxon>Magnoliopsida</taxon>
        <taxon>eudicotyledons</taxon>
        <taxon>Gunneridae</taxon>
        <taxon>Pentapetalae</taxon>
        <taxon>asterids</taxon>
        <taxon>campanulids</taxon>
        <taxon>Asterales</taxon>
        <taxon>Asteraceae</taxon>
        <taxon>Carduoideae</taxon>
        <taxon>Cardueae</taxon>
        <taxon>Arctiinae</taxon>
        <taxon>Arctium</taxon>
    </lineage>
</organism>
<proteinExistence type="predicted"/>
<gene>
    <name evidence="1" type="ORF">L6452_38509</name>
</gene>
<keyword evidence="2" id="KW-1185">Reference proteome</keyword>
<comment type="caution">
    <text evidence="1">The sequence shown here is derived from an EMBL/GenBank/DDBJ whole genome shotgun (WGS) entry which is preliminary data.</text>
</comment>
<sequence>MKIGQIRVGIDGDWRVINLDIDLTPFLRLLSDNKNHSIGLQVANGISYWHVDANLHLWLDDSNVQAIMEYEDPSVEIKNEIEFKSLDSEFETELERKTKATGWVQSASGL</sequence>
<evidence type="ECO:0000313" key="2">
    <source>
        <dbReference type="Proteomes" id="UP001055879"/>
    </source>
</evidence>